<evidence type="ECO:0000313" key="2">
    <source>
        <dbReference type="Proteomes" id="UP000317909"/>
    </source>
</evidence>
<reference evidence="1 2" key="1">
    <citation type="submission" date="2019-02" db="EMBL/GenBank/DDBJ databases">
        <title>Deep-cultivation of Planctomycetes and their phenomic and genomic characterization uncovers novel biology.</title>
        <authorList>
            <person name="Wiegand S."/>
            <person name="Jogler M."/>
            <person name="Boedeker C."/>
            <person name="Pinto D."/>
            <person name="Vollmers J."/>
            <person name="Rivas-Marin E."/>
            <person name="Kohn T."/>
            <person name="Peeters S.H."/>
            <person name="Heuer A."/>
            <person name="Rast P."/>
            <person name="Oberbeckmann S."/>
            <person name="Bunk B."/>
            <person name="Jeske O."/>
            <person name="Meyerdierks A."/>
            <person name="Storesund J.E."/>
            <person name="Kallscheuer N."/>
            <person name="Luecker S."/>
            <person name="Lage O.M."/>
            <person name="Pohl T."/>
            <person name="Merkel B.J."/>
            <person name="Hornburger P."/>
            <person name="Mueller R.-W."/>
            <person name="Bruemmer F."/>
            <person name="Labrenz M."/>
            <person name="Spormann A.M."/>
            <person name="Op den Camp H."/>
            <person name="Overmann J."/>
            <person name="Amann R."/>
            <person name="Jetten M.S.M."/>
            <person name="Mascher T."/>
            <person name="Medema M.H."/>
            <person name="Devos D.P."/>
            <person name="Kaster A.-K."/>
            <person name="Ovreas L."/>
            <person name="Rohde M."/>
            <person name="Galperin M.Y."/>
            <person name="Jogler C."/>
        </authorList>
    </citation>
    <scope>NUCLEOTIDE SEQUENCE [LARGE SCALE GENOMIC DNA]</scope>
    <source>
        <strain evidence="1 2">I41</strain>
    </source>
</reference>
<gene>
    <name evidence="1" type="ORF">I41_25700</name>
</gene>
<dbReference type="OrthoDB" id="1145136at2"/>
<evidence type="ECO:0000313" key="1">
    <source>
        <dbReference type="EMBL" id="QDT73381.1"/>
    </source>
</evidence>
<sequence>MLPAHGLGNVYLAGYTTGSLDGPSARGDDAFVTRFKAAGVLHCRRQFGTAPVDMVYGVSSDGTGNVYPSDYATGSLAA</sequence>
<dbReference type="AlphaFoldDB" id="A0A517TYD9"/>
<name>A0A517TYD9_9BACT</name>
<dbReference type="Proteomes" id="UP000317909">
    <property type="component" value="Chromosome"/>
</dbReference>
<accession>A0A517TYD9</accession>
<keyword evidence="2" id="KW-1185">Reference proteome</keyword>
<dbReference type="EMBL" id="CP036339">
    <property type="protein sequence ID" value="QDT73381.1"/>
    <property type="molecule type" value="Genomic_DNA"/>
</dbReference>
<dbReference type="RefSeq" id="WP_145432980.1">
    <property type="nucleotide sequence ID" value="NZ_CP036339.1"/>
</dbReference>
<organism evidence="1 2">
    <name type="scientific">Lacipirellula limnantheis</name>
    <dbReference type="NCBI Taxonomy" id="2528024"/>
    <lineage>
        <taxon>Bacteria</taxon>
        <taxon>Pseudomonadati</taxon>
        <taxon>Planctomycetota</taxon>
        <taxon>Planctomycetia</taxon>
        <taxon>Pirellulales</taxon>
        <taxon>Lacipirellulaceae</taxon>
        <taxon>Lacipirellula</taxon>
    </lineage>
</organism>
<proteinExistence type="predicted"/>
<dbReference type="KEGG" id="llh:I41_25700"/>
<protein>
    <submittedName>
        <fullName evidence="1">Uncharacterized protein</fullName>
    </submittedName>
</protein>